<evidence type="ECO:0000313" key="1">
    <source>
        <dbReference type="EMBL" id="MDN3204348.1"/>
    </source>
</evidence>
<dbReference type="EMBL" id="JAUEPH010000003">
    <property type="protein sequence ID" value="MDN3204348.1"/>
    <property type="molecule type" value="Genomic_DNA"/>
</dbReference>
<sequence>MLKLKKVYFLAFAMLCSCSRESDSIEDEEIFFVYDDFGTEIKLDEPQTLLASDSLFKPTKIHILKNYLFVTERVSQNVMHVIHSETGDYLGMRGNRGAGPNEVLDVWQFLDEGSERLGIFDIEQGKILVYNLDSLVSGNNIPSEVYQHKDLIFSKSIDKEQSLIFSIGNPIQQSESEDRFYSLDLKSNSMSLGLDRVPFEDLKIDGLPDEFIHKARYNAKLFKLEQRIISYYQDLPMFEIYDLETNSKKAFIGPDELNLSSEFGSLYYYSDVFRSDNYIYFLYVTNREFKDYNANVVLVFDTSGKPVKRYVLETPIFSFSIYKDDQLYGLSEGSDRYEYEIIKYNLK</sequence>
<protein>
    <submittedName>
        <fullName evidence="1">BF3164 family lipoprotein</fullName>
    </submittedName>
</protein>
<dbReference type="RefSeq" id="WP_289999896.1">
    <property type="nucleotide sequence ID" value="NZ_JAUEPH010000003.1"/>
</dbReference>
<keyword evidence="2" id="KW-1185">Reference proteome</keyword>
<name>A0ABT7YCU2_9BACT</name>
<dbReference type="Pfam" id="PF15869">
    <property type="entry name" value="TolB_like"/>
    <property type="match status" value="1"/>
</dbReference>
<dbReference type="PROSITE" id="PS51257">
    <property type="entry name" value="PROKAR_LIPOPROTEIN"/>
    <property type="match status" value="1"/>
</dbReference>
<dbReference type="Proteomes" id="UP001171916">
    <property type="component" value="Unassembled WGS sequence"/>
</dbReference>
<comment type="caution">
    <text evidence="1">The sequence shown here is derived from an EMBL/GenBank/DDBJ whole genome shotgun (WGS) entry which is preliminary data.</text>
</comment>
<evidence type="ECO:0000313" key="2">
    <source>
        <dbReference type="Proteomes" id="UP001171916"/>
    </source>
</evidence>
<gene>
    <name evidence="1" type="ORF">QVH07_09310</name>
</gene>
<keyword evidence="1" id="KW-0449">Lipoprotein</keyword>
<proteinExistence type="predicted"/>
<reference evidence="1" key="1">
    <citation type="submission" date="2023-06" db="EMBL/GenBank/DDBJ databases">
        <title>Robiginitalea aurantiacus sp. nov. and Algoriphagus sediminis sp. nov., isolated from coastal sediment.</title>
        <authorList>
            <person name="Zhou Z.Y."/>
            <person name="An J."/>
            <person name="Jia Y.W."/>
            <person name="Du Z.J."/>
        </authorList>
    </citation>
    <scope>NUCLEOTIDE SEQUENCE</scope>
    <source>
        <strain evidence="1">C2-7</strain>
    </source>
</reference>
<accession>A0ABT7YCU2</accession>
<organism evidence="1 2">
    <name type="scientific">Algoriphagus sediminis</name>
    <dbReference type="NCBI Taxonomy" id="3057113"/>
    <lineage>
        <taxon>Bacteria</taxon>
        <taxon>Pseudomonadati</taxon>
        <taxon>Bacteroidota</taxon>
        <taxon>Cytophagia</taxon>
        <taxon>Cytophagales</taxon>
        <taxon>Cyclobacteriaceae</taxon>
        <taxon>Algoriphagus</taxon>
    </lineage>
</organism>